<dbReference type="SUPFAM" id="SSF55781">
    <property type="entry name" value="GAF domain-like"/>
    <property type="match status" value="2"/>
</dbReference>
<dbReference type="PANTHER" id="PTHR32089">
    <property type="entry name" value="METHYL-ACCEPTING CHEMOTAXIS PROTEIN MCPB"/>
    <property type="match status" value="1"/>
</dbReference>
<evidence type="ECO:0000256" key="2">
    <source>
        <dbReference type="PROSITE-ProRule" id="PRU00284"/>
    </source>
</evidence>
<evidence type="ECO:0000313" key="4">
    <source>
        <dbReference type="EMBL" id="SFB29927.1"/>
    </source>
</evidence>
<dbReference type="AlphaFoldDB" id="A0A1I0ZWK4"/>
<keyword evidence="5" id="KW-1185">Reference proteome</keyword>
<sequence>MFLRRTPAAPAAALPFPRDVEALEQALLAFDDGVRDAQDARVKLTDAMVRTLGLAYGARWVPARDGSLTLAYETGRLTSVLGAGAGATSADGGILQRAARGRRPVLVRADEAADRGACPRWAAAAAAGMVAGAAVPMMDEGDVVGVMEFYGEDPLPRFADDKWSAISRIATLARRQALAASEMQETLADREAVTTVVGQVSAATDEASAVRAALESVRTAFGWAYGSFWALDPEAAVLRFALESGTAGAEFRRVTEQASFAEGVGLSGRAWRARDLVFVPDLADVSDCVRAPAARRAGVRSGVCFPITDGDVVVGTMDFFTTESIALSASRTAALRNVAQLVSQRLSVLRRSSADARNAEVLLQTVSQLRAAARDAGTVAQEAVGRSAAMRTEVEALGAASAAIGDVIKVITTIAAQTNLLALNATIEAARAGDVGRGFAVVAGEVKALASETAAATQRVAAQIAGIQGSSRAVAAGIHATSEIVGQLDTVQARITEVLEEQARMATVFRQDGAAAR</sequence>
<reference evidence="4 5" key="1">
    <citation type="submission" date="2016-10" db="EMBL/GenBank/DDBJ databases">
        <authorList>
            <person name="de Groot N.N."/>
        </authorList>
    </citation>
    <scope>NUCLEOTIDE SEQUENCE [LARGE SCALE GENOMIC DNA]</scope>
    <source>
        <strain evidence="4 5">CGMCC 4.6945</strain>
    </source>
</reference>
<dbReference type="PANTHER" id="PTHR32089:SF112">
    <property type="entry name" value="LYSOZYME-LIKE PROTEIN-RELATED"/>
    <property type="match status" value="1"/>
</dbReference>
<protein>
    <submittedName>
        <fullName evidence="4">GAF domain-containing protein</fullName>
    </submittedName>
</protein>
<feature type="domain" description="Methyl-accepting transducer" evidence="3">
    <location>
        <begin position="328"/>
        <end position="501"/>
    </location>
</feature>
<organism evidence="4 5">
    <name type="scientific">Cellulomonas marina</name>
    <dbReference type="NCBI Taxonomy" id="988821"/>
    <lineage>
        <taxon>Bacteria</taxon>
        <taxon>Bacillati</taxon>
        <taxon>Actinomycetota</taxon>
        <taxon>Actinomycetes</taxon>
        <taxon>Micrococcales</taxon>
        <taxon>Cellulomonadaceae</taxon>
        <taxon>Cellulomonas</taxon>
    </lineage>
</organism>
<dbReference type="InterPro" id="IPR029016">
    <property type="entry name" value="GAF-like_dom_sf"/>
</dbReference>
<dbReference type="InterPro" id="IPR004089">
    <property type="entry name" value="MCPsignal_dom"/>
</dbReference>
<dbReference type="Proteomes" id="UP000199012">
    <property type="component" value="Unassembled WGS sequence"/>
</dbReference>
<accession>A0A1I0ZWK4</accession>
<dbReference type="GO" id="GO:0016020">
    <property type="term" value="C:membrane"/>
    <property type="evidence" value="ECO:0007669"/>
    <property type="project" value="InterPro"/>
</dbReference>
<keyword evidence="1 2" id="KW-0807">Transducer</keyword>
<dbReference type="SMART" id="SM00283">
    <property type="entry name" value="MA"/>
    <property type="match status" value="1"/>
</dbReference>
<name>A0A1I0ZWK4_9CELL</name>
<proteinExistence type="predicted"/>
<dbReference type="PROSITE" id="PS50111">
    <property type="entry name" value="CHEMOTAXIS_TRANSDUC_2"/>
    <property type="match status" value="1"/>
</dbReference>
<dbReference type="RefSeq" id="WP_090033905.1">
    <property type="nucleotide sequence ID" value="NZ_BONM01000016.1"/>
</dbReference>
<dbReference type="SUPFAM" id="SSF58104">
    <property type="entry name" value="Methyl-accepting chemotaxis protein (MCP) signaling domain"/>
    <property type="match status" value="1"/>
</dbReference>
<dbReference type="Pfam" id="PF00015">
    <property type="entry name" value="MCPsignal"/>
    <property type="match status" value="1"/>
</dbReference>
<dbReference type="Pfam" id="PF13185">
    <property type="entry name" value="GAF_2"/>
    <property type="match status" value="2"/>
</dbReference>
<dbReference type="STRING" id="988821.SAMN05421867_11347"/>
<dbReference type="InterPro" id="IPR003018">
    <property type="entry name" value="GAF"/>
</dbReference>
<evidence type="ECO:0000259" key="3">
    <source>
        <dbReference type="PROSITE" id="PS50111"/>
    </source>
</evidence>
<evidence type="ECO:0000313" key="5">
    <source>
        <dbReference type="Proteomes" id="UP000199012"/>
    </source>
</evidence>
<dbReference type="SMART" id="SM00065">
    <property type="entry name" value="GAF"/>
    <property type="match status" value="2"/>
</dbReference>
<dbReference type="Gene3D" id="1.10.287.950">
    <property type="entry name" value="Methyl-accepting chemotaxis protein"/>
    <property type="match status" value="1"/>
</dbReference>
<evidence type="ECO:0000256" key="1">
    <source>
        <dbReference type="ARBA" id="ARBA00023224"/>
    </source>
</evidence>
<dbReference type="EMBL" id="FOKA01000013">
    <property type="protein sequence ID" value="SFB29927.1"/>
    <property type="molecule type" value="Genomic_DNA"/>
</dbReference>
<dbReference type="GO" id="GO:0007165">
    <property type="term" value="P:signal transduction"/>
    <property type="evidence" value="ECO:0007669"/>
    <property type="project" value="UniProtKB-KW"/>
</dbReference>
<dbReference type="OrthoDB" id="5241933at2"/>
<dbReference type="Gene3D" id="3.30.450.40">
    <property type="match status" value="2"/>
</dbReference>
<gene>
    <name evidence="4" type="ORF">SAMN05421867_11347</name>
</gene>